<dbReference type="RefSeq" id="WP_131239621.1">
    <property type="nucleotide sequence ID" value="NZ_SJTH01000115.1"/>
</dbReference>
<dbReference type="Proteomes" id="UP000293846">
    <property type="component" value="Unassembled WGS sequence"/>
</dbReference>
<dbReference type="Gene3D" id="3.40.50.300">
    <property type="entry name" value="P-loop containing nucleotide triphosphate hydrolases"/>
    <property type="match status" value="1"/>
</dbReference>
<accession>A0A4R1ALA8</accession>
<name>A0A4R1ALA8_9BACI</name>
<dbReference type="InterPro" id="IPR027417">
    <property type="entry name" value="P-loop_NTPase"/>
</dbReference>
<gene>
    <name evidence="2" type="ORF">E0Y62_26805</name>
</gene>
<protein>
    <recommendedName>
        <fullName evidence="1">Endonuclease GajA/Old nuclease/RecF-like AAA domain-containing protein</fullName>
    </recommendedName>
</protein>
<dbReference type="EMBL" id="SJTH01000115">
    <property type="protein sequence ID" value="TCJ00453.1"/>
    <property type="molecule type" value="Genomic_DNA"/>
</dbReference>
<sequence length="655" mass="76764">KQQDLNLVTRYYLPFEVNLSIEKIGLIKYSETDSIYAYWTNDCSAKRYFIVDEEVVIILILNTNKKQISIKYKDRQEIKTEFNFVYEDWTLDIYHSKETEQKSHDFVFGNNSSETEIGYNNLTFSLLFLRDYRGMREQLVDFDHKFTYNKAKNELTSSIVQSVIPHFYGKNVHSLSCIVGKNGTGKTSTVDFLRGTFFRLLHLISENRIACESGYVSETDYEVFGILEKSCKFFVVFYIGSQPYYLTNIDYVTVSIVTPFNHSAYKSVNELSKVVYFSNMLSVSQDNLYTDEEMQSRSESTENNIAKSLISFRQADYSEEASFIQKRKGIEAVKQNDNSITVVNKELCYQLVFLEYLTQEKLVSYFDMPEDKVFILKSAFLGIEPESFMVSHSLKDMIVGKSRTLKKFLTAPDAKLDYFSSGQYAKFSFLAKLYWFLEGYNEYIQDFETLLGRNVFSRDEAILEKETALIFIDEGELYYHPEWQRSYIKSLVDLINDTNKDSKLQLQVVITTNSPFIISDILSEDITYLSKEEKNFERTFGQNIHKLLRDNFFMSYTIGEYSREVIENIMKWLNCDKDKDKVGEELSRYYGEVIEPKDYYDKIRCLIEKIGEPIYRGKLLEMLSESKFVKSSELKAHLLRQKAEIERKLKELQEG</sequence>
<comment type="caution">
    <text evidence="2">The sequence shown here is derived from an EMBL/GenBank/DDBJ whole genome shotgun (WGS) entry which is preliminary data.</text>
</comment>
<dbReference type="InterPro" id="IPR041685">
    <property type="entry name" value="AAA_GajA/Old/RecF-like"/>
</dbReference>
<evidence type="ECO:0000259" key="1">
    <source>
        <dbReference type="Pfam" id="PF13175"/>
    </source>
</evidence>
<feature type="non-terminal residue" evidence="2">
    <location>
        <position position="1"/>
    </location>
</feature>
<evidence type="ECO:0000313" key="2">
    <source>
        <dbReference type="EMBL" id="TCJ00453.1"/>
    </source>
</evidence>
<proteinExistence type="predicted"/>
<evidence type="ECO:0000313" key="3">
    <source>
        <dbReference type="Proteomes" id="UP000293846"/>
    </source>
</evidence>
<dbReference type="SUPFAM" id="SSF52540">
    <property type="entry name" value="P-loop containing nucleoside triphosphate hydrolases"/>
    <property type="match status" value="1"/>
</dbReference>
<dbReference type="OrthoDB" id="9801813at2"/>
<feature type="domain" description="Endonuclease GajA/Old nuclease/RecF-like AAA" evidence="1">
    <location>
        <begin position="464"/>
        <end position="518"/>
    </location>
</feature>
<reference evidence="2 3" key="1">
    <citation type="submission" date="2019-03" db="EMBL/GenBank/DDBJ databases">
        <authorList>
            <person name="Jensen L."/>
            <person name="Storgaard J."/>
            <person name="Sulaj E."/>
            <person name="Schramm A."/>
            <person name="Marshall I.P.G."/>
        </authorList>
    </citation>
    <scope>NUCLEOTIDE SEQUENCE [LARGE SCALE GENOMIC DNA]</scope>
    <source>
        <strain evidence="2 3">2017H2G3</strain>
    </source>
</reference>
<keyword evidence="3" id="KW-1185">Reference proteome</keyword>
<dbReference type="AlphaFoldDB" id="A0A4R1ALA8"/>
<dbReference type="Pfam" id="PF13175">
    <property type="entry name" value="AAA_15"/>
    <property type="match status" value="1"/>
</dbReference>
<organism evidence="2 3">
    <name type="scientific">Cytobacillus praedii</name>
    <dbReference type="NCBI Taxonomy" id="1742358"/>
    <lineage>
        <taxon>Bacteria</taxon>
        <taxon>Bacillati</taxon>
        <taxon>Bacillota</taxon>
        <taxon>Bacilli</taxon>
        <taxon>Bacillales</taxon>
        <taxon>Bacillaceae</taxon>
        <taxon>Cytobacillus</taxon>
    </lineage>
</organism>